<organism evidence="7 8">
    <name type="scientific">Clostridium gasigenes</name>
    <dbReference type="NCBI Taxonomy" id="94869"/>
    <lineage>
        <taxon>Bacteria</taxon>
        <taxon>Bacillati</taxon>
        <taxon>Bacillota</taxon>
        <taxon>Clostridia</taxon>
        <taxon>Eubacteriales</taxon>
        <taxon>Clostridiaceae</taxon>
        <taxon>Clostridium</taxon>
    </lineage>
</organism>
<protein>
    <submittedName>
        <fullName evidence="7">ABC transporter permease</fullName>
    </submittedName>
</protein>
<feature type="transmembrane region" description="Helical" evidence="5">
    <location>
        <begin position="226"/>
        <end position="248"/>
    </location>
</feature>
<gene>
    <name evidence="7" type="ORF">H7E68_02345</name>
</gene>
<evidence type="ECO:0000256" key="1">
    <source>
        <dbReference type="ARBA" id="ARBA00004141"/>
    </source>
</evidence>
<feature type="transmembrane region" description="Helical" evidence="5">
    <location>
        <begin position="136"/>
        <end position="164"/>
    </location>
</feature>
<comment type="caution">
    <text evidence="7">The sequence shown here is derived from an EMBL/GenBank/DDBJ whole genome shotgun (WGS) entry which is preliminary data.</text>
</comment>
<dbReference type="Proteomes" id="UP000585258">
    <property type="component" value="Unassembled WGS sequence"/>
</dbReference>
<dbReference type="EMBL" id="JACKWY010000001">
    <property type="protein sequence ID" value="MBB6713574.1"/>
    <property type="molecule type" value="Genomic_DNA"/>
</dbReference>
<sequence length="256" mass="28508">MNTKLFNISLIKYEIRNLIGNVFTIVFGLFFPIGISILMSNVIGAQVPVEARDTVVVSIFITTSLIIPLATVLVGYAVSFSQELEKEVPLRLSLFGYKESILIISKISASLIFMTISLIAYTVVNYIVLKLPIPTIGSALVLVISLYALSVVLFILSHGIALFFKKFGPTYAITMSLYFVIMLLSGLFGIQPKDFPKPIRLISYMFPTTYMNSEFANFWTGGSYNFIPFIQSFIFLGAVSCIVLFVAVNRNSRKIK</sequence>
<evidence type="ECO:0000259" key="6">
    <source>
        <dbReference type="Pfam" id="PF01061"/>
    </source>
</evidence>
<evidence type="ECO:0000313" key="7">
    <source>
        <dbReference type="EMBL" id="MBB6713574.1"/>
    </source>
</evidence>
<feature type="transmembrane region" description="Helical" evidence="5">
    <location>
        <begin position="101"/>
        <end position="124"/>
    </location>
</feature>
<dbReference type="GO" id="GO:0016020">
    <property type="term" value="C:membrane"/>
    <property type="evidence" value="ECO:0007669"/>
    <property type="project" value="UniProtKB-SubCell"/>
</dbReference>
<dbReference type="AlphaFoldDB" id="A0A7X0S9P0"/>
<keyword evidence="3 5" id="KW-1133">Transmembrane helix</keyword>
<name>A0A7X0S9P0_9CLOT</name>
<keyword evidence="4 5" id="KW-0472">Membrane</keyword>
<keyword evidence="2 5" id="KW-0812">Transmembrane</keyword>
<evidence type="ECO:0000256" key="5">
    <source>
        <dbReference type="SAM" id="Phobius"/>
    </source>
</evidence>
<dbReference type="Pfam" id="PF01061">
    <property type="entry name" value="ABC2_membrane"/>
    <property type="match status" value="1"/>
</dbReference>
<dbReference type="GO" id="GO:0140359">
    <property type="term" value="F:ABC-type transporter activity"/>
    <property type="evidence" value="ECO:0007669"/>
    <property type="project" value="InterPro"/>
</dbReference>
<dbReference type="RefSeq" id="WP_185163380.1">
    <property type="nucleotide sequence ID" value="NZ_JACKWY010000001.1"/>
</dbReference>
<evidence type="ECO:0000256" key="3">
    <source>
        <dbReference type="ARBA" id="ARBA00022989"/>
    </source>
</evidence>
<feature type="transmembrane region" description="Helical" evidence="5">
    <location>
        <begin position="171"/>
        <end position="190"/>
    </location>
</feature>
<evidence type="ECO:0000256" key="4">
    <source>
        <dbReference type="ARBA" id="ARBA00023136"/>
    </source>
</evidence>
<feature type="transmembrane region" description="Helical" evidence="5">
    <location>
        <begin position="55"/>
        <end position="80"/>
    </location>
</feature>
<feature type="transmembrane region" description="Helical" evidence="5">
    <location>
        <begin position="21"/>
        <end position="43"/>
    </location>
</feature>
<proteinExistence type="predicted"/>
<accession>A0A7X0S9P0</accession>
<comment type="subcellular location">
    <subcellularLocation>
        <location evidence="1">Membrane</location>
        <topology evidence="1">Multi-pass membrane protein</topology>
    </subcellularLocation>
</comment>
<dbReference type="InterPro" id="IPR013525">
    <property type="entry name" value="ABC2_TM"/>
</dbReference>
<feature type="domain" description="ABC-2 type transporter transmembrane" evidence="6">
    <location>
        <begin position="9"/>
        <end position="213"/>
    </location>
</feature>
<reference evidence="7 8" key="1">
    <citation type="submission" date="2020-08" db="EMBL/GenBank/DDBJ databases">
        <title>Clostridia isolated from Swiss meat.</title>
        <authorList>
            <person name="Wambui J."/>
            <person name="Stevens M.J.A."/>
            <person name="Stephan R."/>
        </authorList>
    </citation>
    <scope>NUCLEOTIDE SEQUENCE [LARGE SCALE GENOMIC DNA]</scope>
    <source>
        <strain evidence="7 8">CM001</strain>
    </source>
</reference>
<evidence type="ECO:0000256" key="2">
    <source>
        <dbReference type="ARBA" id="ARBA00022692"/>
    </source>
</evidence>
<evidence type="ECO:0000313" key="8">
    <source>
        <dbReference type="Proteomes" id="UP000585258"/>
    </source>
</evidence>